<evidence type="ECO:0000256" key="2">
    <source>
        <dbReference type="ARBA" id="ARBA00023315"/>
    </source>
</evidence>
<dbReference type="Pfam" id="PF13673">
    <property type="entry name" value="Acetyltransf_10"/>
    <property type="match status" value="1"/>
</dbReference>
<dbReference type="RefSeq" id="WP_342025125.1">
    <property type="nucleotide sequence ID" value="NZ_CP151657.1"/>
</dbReference>
<reference evidence="4 5" key="1">
    <citation type="submission" date="2024-04" db="EMBL/GenBank/DDBJ databases">
        <title>Arthrobacter sp. from Plains bison fecal sample.</title>
        <authorList>
            <person name="Ruzzini A."/>
        </authorList>
    </citation>
    <scope>NUCLEOTIDE SEQUENCE [LARGE SCALE GENOMIC DNA]</scope>
    <source>
        <strain evidence="4 5">EINP1</strain>
    </source>
</reference>
<keyword evidence="1" id="KW-0808">Transferase</keyword>
<dbReference type="EMBL" id="CP151657">
    <property type="protein sequence ID" value="WZP17529.1"/>
    <property type="molecule type" value="Genomic_DNA"/>
</dbReference>
<dbReference type="SUPFAM" id="SSF55729">
    <property type="entry name" value="Acyl-CoA N-acyltransferases (Nat)"/>
    <property type="match status" value="1"/>
</dbReference>
<name>A0ABZ3A254_9MICC</name>
<keyword evidence="5" id="KW-1185">Reference proteome</keyword>
<evidence type="ECO:0000313" key="5">
    <source>
        <dbReference type="Proteomes" id="UP001448858"/>
    </source>
</evidence>
<dbReference type="InterPro" id="IPR000182">
    <property type="entry name" value="GNAT_dom"/>
</dbReference>
<evidence type="ECO:0000313" key="4">
    <source>
        <dbReference type="EMBL" id="WZP17529.1"/>
    </source>
</evidence>
<dbReference type="CDD" id="cd04301">
    <property type="entry name" value="NAT_SF"/>
    <property type="match status" value="1"/>
</dbReference>
<dbReference type="Gene3D" id="3.40.630.30">
    <property type="match status" value="1"/>
</dbReference>
<sequence length="147" mass="15772">MPTLDYAAGADLPLTAVVRLYESVGWSAYTDAPHTLAAGLAGSAKVAVAWEGPELVGLARVVSDGHTVCYLQDVLVDPRHQRTGLGRRLVELVLAPFAHVRQKVLLTDTEPGQKTFYESLGYRQAGGDLPADDNAGLPLRAFVRFDA</sequence>
<dbReference type="InterPro" id="IPR016181">
    <property type="entry name" value="Acyl_CoA_acyltransferase"/>
</dbReference>
<evidence type="ECO:0000256" key="1">
    <source>
        <dbReference type="ARBA" id="ARBA00022679"/>
    </source>
</evidence>
<dbReference type="Proteomes" id="UP001448858">
    <property type="component" value="Chromosome"/>
</dbReference>
<dbReference type="PANTHER" id="PTHR43626:SF4">
    <property type="entry name" value="GCN5-RELATED N-ACETYLTRANSFERASE 2, CHLOROPLASTIC"/>
    <property type="match status" value="1"/>
</dbReference>
<keyword evidence="2" id="KW-0012">Acyltransferase</keyword>
<feature type="domain" description="N-acetyltransferase" evidence="3">
    <location>
        <begin position="7"/>
        <end position="144"/>
    </location>
</feature>
<dbReference type="InterPro" id="IPR045039">
    <property type="entry name" value="NSI-like"/>
</dbReference>
<accession>A0ABZ3A254</accession>
<organism evidence="4 5">
    <name type="scientific">Arthrobacter citreus</name>
    <dbReference type="NCBI Taxonomy" id="1670"/>
    <lineage>
        <taxon>Bacteria</taxon>
        <taxon>Bacillati</taxon>
        <taxon>Actinomycetota</taxon>
        <taxon>Actinomycetes</taxon>
        <taxon>Micrococcales</taxon>
        <taxon>Micrococcaceae</taxon>
        <taxon>Arthrobacter</taxon>
    </lineage>
</organism>
<proteinExistence type="predicted"/>
<protein>
    <submittedName>
        <fullName evidence="4">GNAT family N-acetyltransferase</fullName>
    </submittedName>
</protein>
<dbReference type="PANTHER" id="PTHR43626">
    <property type="entry name" value="ACYL-COA N-ACYLTRANSFERASE"/>
    <property type="match status" value="1"/>
</dbReference>
<gene>
    <name evidence="4" type="ORF">AAE021_08245</name>
</gene>
<evidence type="ECO:0000259" key="3">
    <source>
        <dbReference type="PROSITE" id="PS51186"/>
    </source>
</evidence>
<dbReference type="PROSITE" id="PS51186">
    <property type="entry name" value="GNAT"/>
    <property type="match status" value="1"/>
</dbReference>